<dbReference type="InterPro" id="IPR019906">
    <property type="entry name" value="Ribosomal_uL6_bac-type"/>
</dbReference>
<reference evidence="8 9" key="2">
    <citation type="submission" date="2019-05" db="EMBL/GenBank/DDBJ databases">
        <title>Genome evolution of the obligate endosymbiont Buchnera aphidicola.</title>
        <authorList>
            <person name="Moran N.A."/>
        </authorList>
    </citation>
    <scope>NUCLEOTIDE SEQUENCE [LARGE SCALE GENOMIC DNA]</scope>
    <source>
        <strain evidence="8 9">Mst</strain>
    </source>
</reference>
<dbReference type="RefSeq" id="WP_158343861.1">
    <property type="nucleotide sequence ID" value="NZ_CP034861.1"/>
</dbReference>
<evidence type="ECO:0000259" key="7">
    <source>
        <dbReference type="Pfam" id="PF00347"/>
    </source>
</evidence>
<dbReference type="PRINTS" id="PR00059">
    <property type="entry name" value="RIBOSOMALL6"/>
</dbReference>
<dbReference type="EMBL" id="CP034861">
    <property type="protein sequence ID" value="QCI24541.1"/>
    <property type="molecule type" value="Genomic_DNA"/>
</dbReference>
<feature type="domain" description="Large ribosomal subunit protein uL6 alpha-beta" evidence="7">
    <location>
        <begin position="11"/>
        <end position="81"/>
    </location>
</feature>
<protein>
    <recommendedName>
        <fullName evidence="4">Large ribosomal subunit protein uL6</fullName>
    </recommendedName>
</protein>
<dbReference type="Gene3D" id="3.90.930.12">
    <property type="entry name" value="Ribosomal protein L6, alpha-beta domain"/>
    <property type="match status" value="2"/>
</dbReference>
<dbReference type="InterPro" id="IPR002358">
    <property type="entry name" value="Ribosomal_uL6_CS"/>
</dbReference>
<dbReference type="Pfam" id="PF00347">
    <property type="entry name" value="Ribosomal_L6"/>
    <property type="match status" value="2"/>
</dbReference>
<name>A0A4D6YD56_9GAMM</name>
<gene>
    <name evidence="4" type="primary">rplF</name>
    <name evidence="8" type="ORF">D9V75_02455</name>
</gene>
<dbReference type="AlphaFoldDB" id="A0A4D6YD56"/>
<evidence type="ECO:0000256" key="5">
    <source>
        <dbReference type="RuleBase" id="RU003869"/>
    </source>
</evidence>
<comment type="subunit">
    <text evidence="4">Part of the 50S ribosomal subunit.</text>
</comment>
<dbReference type="GO" id="GO:0002181">
    <property type="term" value="P:cytoplasmic translation"/>
    <property type="evidence" value="ECO:0007669"/>
    <property type="project" value="TreeGrafter"/>
</dbReference>
<evidence type="ECO:0000313" key="8">
    <source>
        <dbReference type="EMBL" id="QCI24541.1"/>
    </source>
</evidence>
<dbReference type="Proteomes" id="UP000298673">
    <property type="component" value="Chromosome"/>
</dbReference>
<dbReference type="SUPFAM" id="SSF56053">
    <property type="entry name" value="Ribosomal protein L6"/>
    <property type="match status" value="2"/>
</dbReference>
<evidence type="ECO:0000256" key="4">
    <source>
        <dbReference type="HAMAP-Rule" id="MF_01365"/>
    </source>
</evidence>
<dbReference type="InterPro" id="IPR000702">
    <property type="entry name" value="Ribosomal_uL6-like"/>
</dbReference>
<dbReference type="GO" id="GO:0019843">
    <property type="term" value="F:rRNA binding"/>
    <property type="evidence" value="ECO:0007669"/>
    <property type="project" value="UniProtKB-UniRule"/>
</dbReference>
<feature type="domain" description="Large ribosomal subunit protein uL6 alpha-beta" evidence="7">
    <location>
        <begin position="91"/>
        <end position="165"/>
    </location>
</feature>
<comment type="function">
    <text evidence="4 6">This protein binds to the 23S rRNA, and is important in its secondary structure. It is located near the subunit interface in the base of the L7/L12 stalk, and near the tRNA binding site of the peptidyltransferase center.</text>
</comment>
<dbReference type="OrthoDB" id="9805007at2"/>
<evidence type="ECO:0000313" key="9">
    <source>
        <dbReference type="Proteomes" id="UP000298673"/>
    </source>
</evidence>
<dbReference type="PANTHER" id="PTHR11655">
    <property type="entry name" value="60S/50S RIBOSOMAL PROTEIN L6/L9"/>
    <property type="match status" value="1"/>
</dbReference>
<keyword evidence="3 4" id="KW-0687">Ribonucleoprotein</keyword>
<dbReference type="PANTHER" id="PTHR11655:SF14">
    <property type="entry name" value="LARGE RIBOSOMAL SUBUNIT PROTEIN UL6M"/>
    <property type="match status" value="1"/>
</dbReference>
<dbReference type="PIRSF" id="PIRSF002162">
    <property type="entry name" value="Ribosomal_L6"/>
    <property type="match status" value="1"/>
</dbReference>
<evidence type="ECO:0000256" key="6">
    <source>
        <dbReference type="RuleBase" id="RU003870"/>
    </source>
</evidence>
<dbReference type="NCBIfam" id="TIGR03654">
    <property type="entry name" value="L6_bact"/>
    <property type="match status" value="1"/>
</dbReference>
<dbReference type="HAMAP" id="MF_01365_B">
    <property type="entry name" value="Ribosomal_uL6_B"/>
    <property type="match status" value="1"/>
</dbReference>
<evidence type="ECO:0000256" key="3">
    <source>
        <dbReference type="ARBA" id="ARBA00023274"/>
    </source>
</evidence>
<keyword evidence="2 4" id="KW-0689">Ribosomal protein</keyword>
<dbReference type="FunFam" id="3.90.930.12:FF:000001">
    <property type="entry name" value="50S ribosomal protein L6"/>
    <property type="match status" value="1"/>
</dbReference>
<dbReference type="GO" id="GO:0003735">
    <property type="term" value="F:structural constituent of ribosome"/>
    <property type="evidence" value="ECO:0007669"/>
    <property type="project" value="UniProtKB-UniRule"/>
</dbReference>
<comment type="similarity">
    <text evidence="1 4 5">Belongs to the universal ribosomal protein uL6 family.</text>
</comment>
<dbReference type="InterPro" id="IPR020040">
    <property type="entry name" value="Ribosomal_uL6_a/b-dom"/>
</dbReference>
<dbReference type="PROSITE" id="PS00525">
    <property type="entry name" value="RIBOSOMAL_L6_1"/>
    <property type="match status" value="1"/>
</dbReference>
<dbReference type="InterPro" id="IPR036789">
    <property type="entry name" value="Ribosomal_uL6-like_a/b-dom_sf"/>
</dbReference>
<sequence>MSRIAKSPIFIPSNINVTLNSQLILVKGKYGHLSRTFHPSVKIEYLNDKITFKSRPNCSDGWAQAGTARALVNSMIIGVSKKFVKKLKLSGVGYRVSITKGNIINLLLGYSHPIQYCLPENIDVESPSATEIILKSIDKQLVGQVAANLRSYRKPEPYKGKGIRYEDEVVRMKEAKKK</sequence>
<proteinExistence type="inferred from homology"/>
<evidence type="ECO:0000256" key="1">
    <source>
        <dbReference type="ARBA" id="ARBA00009356"/>
    </source>
</evidence>
<reference evidence="8 9" key="1">
    <citation type="submission" date="2018-12" db="EMBL/GenBank/DDBJ databases">
        <authorList>
            <person name="Chong R.A."/>
        </authorList>
    </citation>
    <scope>NUCLEOTIDE SEQUENCE [LARGE SCALE GENOMIC DNA]</scope>
    <source>
        <strain evidence="8 9">Mst</strain>
    </source>
</reference>
<organism evidence="8 9">
    <name type="scientific">Buchnera aphidicola</name>
    <name type="common">Muscaphis stroyani</name>
    <dbReference type="NCBI Taxonomy" id="1241869"/>
    <lineage>
        <taxon>Bacteria</taxon>
        <taxon>Pseudomonadati</taxon>
        <taxon>Pseudomonadota</taxon>
        <taxon>Gammaproteobacteria</taxon>
        <taxon>Enterobacterales</taxon>
        <taxon>Erwiniaceae</taxon>
        <taxon>Buchnera</taxon>
    </lineage>
</organism>
<keyword evidence="4 6" id="KW-0699">rRNA-binding</keyword>
<keyword evidence="4 6" id="KW-0694">RNA-binding</keyword>
<accession>A0A4D6YD56</accession>
<evidence type="ECO:0000256" key="2">
    <source>
        <dbReference type="ARBA" id="ARBA00022980"/>
    </source>
</evidence>
<dbReference type="GO" id="GO:0022625">
    <property type="term" value="C:cytosolic large ribosomal subunit"/>
    <property type="evidence" value="ECO:0007669"/>
    <property type="project" value="UniProtKB-UniRule"/>
</dbReference>